<sequence>MISVQTTWLIHKGARRGDRYALLSGDPGWSWNNIWQYLRKNEKWTPPADGHNMSRQYNPLDLSLTGINSVRSSATGLIP</sequence>
<dbReference type="Gene3D" id="3.50.50.60">
    <property type="entry name" value="FAD/NAD(P)-binding domain"/>
    <property type="match status" value="1"/>
</dbReference>
<dbReference type="AlphaFoldDB" id="A0AAD7NLF4"/>
<dbReference type="Gene3D" id="3.30.560.10">
    <property type="entry name" value="Glucose Oxidase, domain 3"/>
    <property type="match status" value="1"/>
</dbReference>
<proteinExistence type="predicted"/>
<gene>
    <name evidence="1" type="ORF">DFH07DRAFT_357733</name>
</gene>
<reference evidence="1" key="1">
    <citation type="submission" date="2023-03" db="EMBL/GenBank/DDBJ databases">
        <title>Massive genome expansion in bonnet fungi (Mycena s.s.) driven by repeated elements and novel gene families across ecological guilds.</title>
        <authorList>
            <consortium name="Lawrence Berkeley National Laboratory"/>
            <person name="Harder C.B."/>
            <person name="Miyauchi S."/>
            <person name="Viragh M."/>
            <person name="Kuo A."/>
            <person name="Thoen E."/>
            <person name="Andreopoulos B."/>
            <person name="Lu D."/>
            <person name="Skrede I."/>
            <person name="Drula E."/>
            <person name="Henrissat B."/>
            <person name="Morin E."/>
            <person name="Kohler A."/>
            <person name="Barry K."/>
            <person name="LaButti K."/>
            <person name="Morin E."/>
            <person name="Salamov A."/>
            <person name="Lipzen A."/>
            <person name="Mereny Z."/>
            <person name="Hegedus B."/>
            <person name="Baldrian P."/>
            <person name="Stursova M."/>
            <person name="Weitz H."/>
            <person name="Taylor A."/>
            <person name="Grigoriev I.V."/>
            <person name="Nagy L.G."/>
            <person name="Martin F."/>
            <person name="Kauserud H."/>
        </authorList>
    </citation>
    <scope>NUCLEOTIDE SEQUENCE</scope>
    <source>
        <strain evidence="1">CBHHK188m</strain>
    </source>
</reference>
<organism evidence="1 2">
    <name type="scientific">Mycena maculata</name>
    <dbReference type="NCBI Taxonomy" id="230809"/>
    <lineage>
        <taxon>Eukaryota</taxon>
        <taxon>Fungi</taxon>
        <taxon>Dikarya</taxon>
        <taxon>Basidiomycota</taxon>
        <taxon>Agaricomycotina</taxon>
        <taxon>Agaricomycetes</taxon>
        <taxon>Agaricomycetidae</taxon>
        <taxon>Agaricales</taxon>
        <taxon>Marasmiineae</taxon>
        <taxon>Mycenaceae</taxon>
        <taxon>Mycena</taxon>
    </lineage>
</organism>
<dbReference type="Proteomes" id="UP001215280">
    <property type="component" value="Unassembled WGS sequence"/>
</dbReference>
<dbReference type="EMBL" id="JARJLG010000034">
    <property type="protein sequence ID" value="KAJ7765836.1"/>
    <property type="molecule type" value="Genomic_DNA"/>
</dbReference>
<evidence type="ECO:0000313" key="1">
    <source>
        <dbReference type="EMBL" id="KAJ7765836.1"/>
    </source>
</evidence>
<protein>
    <submittedName>
        <fullName evidence="1">Uncharacterized protein</fullName>
    </submittedName>
</protein>
<evidence type="ECO:0000313" key="2">
    <source>
        <dbReference type="Proteomes" id="UP001215280"/>
    </source>
</evidence>
<comment type="caution">
    <text evidence="1">The sequence shown here is derived from an EMBL/GenBank/DDBJ whole genome shotgun (WGS) entry which is preliminary data.</text>
</comment>
<accession>A0AAD7NLF4</accession>
<keyword evidence="2" id="KW-1185">Reference proteome</keyword>
<name>A0AAD7NLF4_9AGAR</name>
<dbReference type="InterPro" id="IPR036188">
    <property type="entry name" value="FAD/NAD-bd_sf"/>
</dbReference>